<feature type="domain" description="BRCT" evidence="3">
    <location>
        <begin position="594"/>
        <end position="680"/>
    </location>
</feature>
<dbReference type="GO" id="GO:0033314">
    <property type="term" value="P:mitotic DNA replication checkpoint signaling"/>
    <property type="evidence" value="ECO:0007669"/>
    <property type="project" value="TreeGrafter"/>
</dbReference>
<dbReference type="InterPro" id="IPR059215">
    <property type="entry name" value="BRCT2_TopBP1-like"/>
</dbReference>
<dbReference type="SMART" id="SM00292">
    <property type="entry name" value="BRCT"/>
    <property type="match status" value="5"/>
</dbReference>
<reference evidence="5" key="1">
    <citation type="journal article" date="2013" name="Genome Announc.">
        <title>Draft genome sequence of Pseudozyma brasiliensis sp. nov. strain GHG001, a high producer of endo-1,4-xylanase isolated from an insect pest of sugarcane.</title>
        <authorList>
            <person name="Oliveira J.V.D.C."/>
            <person name="dos Santos R.A.C."/>
            <person name="Borges T.A."/>
            <person name="Riano-Pachon D.M."/>
            <person name="Goldman G.H."/>
        </authorList>
    </citation>
    <scope>NUCLEOTIDE SEQUENCE [LARGE SCALE GENOMIC DNA]</scope>
    <source>
        <strain evidence="5">GHG001</strain>
    </source>
</reference>
<protein>
    <recommendedName>
        <fullName evidence="3">BRCT domain-containing protein</fullName>
    </recommendedName>
</protein>
<feature type="compositionally biased region" description="Low complexity" evidence="2">
    <location>
        <begin position="401"/>
        <end position="434"/>
    </location>
</feature>
<accession>V5F340</accession>
<gene>
    <name evidence="4" type="ORF">PSEUBRA_SCAF1g00367</name>
</gene>
<dbReference type="AlphaFoldDB" id="V5F340"/>
<dbReference type="InterPro" id="IPR036420">
    <property type="entry name" value="BRCT_dom_sf"/>
</dbReference>
<feature type="region of interest" description="Disordered" evidence="2">
    <location>
        <begin position="888"/>
        <end position="914"/>
    </location>
</feature>
<feature type="region of interest" description="Disordered" evidence="2">
    <location>
        <begin position="330"/>
        <end position="357"/>
    </location>
</feature>
<evidence type="ECO:0000313" key="5">
    <source>
        <dbReference type="Proteomes" id="UP000019377"/>
    </source>
</evidence>
<feature type="domain" description="BRCT" evidence="3">
    <location>
        <begin position="741"/>
        <end position="795"/>
    </location>
</feature>
<keyword evidence="1" id="KW-0677">Repeat</keyword>
<dbReference type="OrthoDB" id="251770at2759"/>
<feature type="domain" description="BRCT" evidence="3">
    <location>
        <begin position="168"/>
        <end position="278"/>
    </location>
</feature>
<feature type="region of interest" description="Disordered" evidence="2">
    <location>
        <begin position="372"/>
        <end position="467"/>
    </location>
</feature>
<dbReference type="Proteomes" id="UP000019377">
    <property type="component" value="Unassembled WGS sequence"/>
</dbReference>
<dbReference type="GeneID" id="27418558"/>
<feature type="region of interest" description="Disordered" evidence="2">
    <location>
        <begin position="1014"/>
        <end position="1047"/>
    </location>
</feature>
<dbReference type="Pfam" id="PF12738">
    <property type="entry name" value="PTCB-BRCT"/>
    <property type="match status" value="1"/>
</dbReference>
<proteinExistence type="predicted"/>
<dbReference type="PANTHER" id="PTHR13561:SF20">
    <property type="entry name" value="DNA TOPOISOMERASE 2-BINDING PROTEIN 1"/>
    <property type="match status" value="1"/>
</dbReference>
<feature type="compositionally biased region" description="Polar residues" evidence="2">
    <location>
        <begin position="389"/>
        <end position="400"/>
    </location>
</feature>
<feature type="compositionally biased region" description="Polar residues" evidence="2">
    <location>
        <begin position="825"/>
        <end position="837"/>
    </location>
</feature>
<dbReference type="HOGENOM" id="CLU_273116_0_0_1"/>
<sequence>MNRSAKAHRSTKIPNVKLRPAQRGIASAAESSSSSTKRSRRRDELLDDREDAAHFRRLRDDGQDHGAHLDADFIGTSAHPLKGAIISITGLSESKASLTQCARELGARVEGNLTEDVTHLIADRPGSEKYRFALELGMHIVSPAWILDIRDAWLKGEDVDAEELEQHHQLPALSNTTLCFSAVTGAERRRLVALATELGATVSDELRFDGTITHLVSATSDPSASSSVQHLLHFLDRSRHGRNGSREQAASRLLAVRPQWLDDCQQAGGCLSEQTYSIFVQLPDQYERSALISKARTKLPSPFLRQQEPVIVPLQSPFIASSRTKLALAESVQDSDASHADDPEDDQPITLGSRQKAAAAGDKSFDSILSQLRSHQASSTSRDPLKSHGTLSHTSHATLNSASSAPTSISTSALAPPSSTSTTTPTTTTTITRPSSHRNGLLGMSRASSFSPAPPAPTTNPPTMRKTSAKLVTLPQLGESTSTKEATRSQLCFQDKSFKICCYNPQQTTTLEQKLESSGGTVLPLSSLASADFMLVEPKASAAYLKALDKGKTVPVLHYWIEYCLHHEVFVEPQDYFAALPARVPLPLPHGNQLRLLLIGFEADTPELYHAKQLVEELGGTVVKQLKGESLTHVVCASPESLTGRRAERARSCGVPVVGLEFLINARQTGSILPPPTRIAIPELSPSAVTASSISTTLPSAEADEDEDNDQGEEADDQPDLPLTGCTVSRSKALAAQSALFERKVLQLGGCWQAQVNEDTTHMIHRGAGQPRESKDLDRFAFVVHPKWLDKCIDEVFRVDEGLFPASLNPAKSLNTVLSNSDGSASGNFLSQASQSAKQRRPTSQHDTQASQQTQTALANAAKPWSRSISADASTRANANIFNGASLKRARSGTRGQSEEIAAPHRGGAPAVVNASTDDASFDADVTLSGQVDEQLGIDDDDAAPAPSSQTLIEGEELEADDSIRDVRSALPPKGQQKEVLEPKQADAVASAEDPRPSADDVIKLLQSRELGKAIRKKSRAAPRARNQRSDEHKLTGAATDRNLPPEQILERQAQLDAQRAADAAANGYSLGMDKFESLVSASLANQSMDARGRVIWNDDRAQQEQTKMIKMLEQQNQAASAMEDLENHADLVGTREDHVEEVQVTDVADDAQAHGSRKRGAEDSFGAGRRGRHAWENRNSESPTKRPVP</sequence>
<dbReference type="CDD" id="cd17731">
    <property type="entry name" value="BRCT_TopBP1_rpt2_like"/>
    <property type="match status" value="1"/>
</dbReference>
<evidence type="ECO:0000256" key="2">
    <source>
        <dbReference type="SAM" id="MobiDB-lite"/>
    </source>
</evidence>
<feature type="domain" description="BRCT" evidence="3">
    <location>
        <begin position="488"/>
        <end position="578"/>
    </location>
</feature>
<dbReference type="EMBL" id="KI545851">
    <property type="protein sequence ID" value="EST09909.1"/>
    <property type="molecule type" value="Genomic_DNA"/>
</dbReference>
<keyword evidence="5" id="KW-1185">Reference proteome</keyword>
<dbReference type="CDD" id="cd00027">
    <property type="entry name" value="BRCT"/>
    <property type="match status" value="1"/>
</dbReference>
<dbReference type="eggNOG" id="KOG1929">
    <property type="taxonomic scope" value="Eukaryota"/>
</dbReference>
<dbReference type="SUPFAM" id="SSF52113">
    <property type="entry name" value="BRCT domain"/>
    <property type="match status" value="5"/>
</dbReference>
<organism evidence="4 5">
    <name type="scientific">Kalmanozyma brasiliensis (strain GHG001)</name>
    <name type="common">Yeast</name>
    <name type="synonym">Pseudozyma brasiliensis</name>
    <dbReference type="NCBI Taxonomy" id="1365824"/>
    <lineage>
        <taxon>Eukaryota</taxon>
        <taxon>Fungi</taxon>
        <taxon>Dikarya</taxon>
        <taxon>Basidiomycota</taxon>
        <taxon>Ustilaginomycotina</taxon>
        <taxon>Ustilaginomycetes</taxon>
        <taxon>Ustilaginales</taxon>
        <taxon>Ustilaginaceae</taxon>
        <taxon>Kalmanozyma</taxon>
    </lineage>
</organism>
<feature type="region of interest" description="Disordered" evidence="2">
    <location>
        <begin position="1"/>
        <end position="48"/>
    </location>
</feature>
<dbReference type="GO" id="GO:0007095">
    <property type="term" value="P:mitotic G2 DNA damage checkpoint signaling"/>
    <property type="evidence" value="ECO:0007669"/>
    <property type="project" value="TreeGrafter"/>
</dbReference>
<dbReference type="STRING" id="1365824.V5F340"/>
<dbReference type="OMA" id="NVHCLKT"/>
<feature type="region of interest" description="Disordered" evidence="2">
    <location>
        <begin position="972"/>
        <end position="999"/>
    </location>
</feature>
<dbReference type="InterPro" id="IPR001357">
    <property type="entry name" value="BRCT_dom"/>
</dbReference>
<evidence type="ECO:0000256" key="1">
    <source>
        <dbReference type="ARBA" id="ARBA00022737"/>
    </source>
</evidence>
<feature type="compositionally biased region" description="Polar residues" evidence="2">
    <location>
        <begin position="372"/>
        <end position="382"/>
    </location>
</feature>
<feature type="compositionally biased region" description="Basic residues" evidence="2">
    <location>
        <begin position="1014"/>
        <end position="1027"/>
    </location>
</feature>
<dbReference type="Pfam" id="PF00533">
    <property type="entry name" value="BRCT"/>
    <property type="match status" value="1"/>
</dbReference>
<evidence type="ECO:0000259" key="3">
    <source>
        <dbReference type="PROSITE" id="PS50172"/>
    </source>
</evidence>
<feature type="compositionally biased region" description="Basic residues" evidence="2">
    <location>
        <begin position="1"/>
        <end position="11"/>
    </location>
</feature>
<feature type="compositionally biased region" description="Basic and acidic residues" evidence="2">
    <location>
        <begin position="976"/>
        <end position="985"/>
    </location>
</feature>
<feature type="compositionally biased region" description="Acidic residues" evidence="2">
    <location>
        <begin position="702"/>
        <end position="719"/>
    </location>
</feature>
<feature type="compositionally biased region" description="Low complexity" evidence="2">
    <location>
        <begin position="26"/>
        <end position="36"/>
    </location>
</feature>
<dbReference type="Gene3D" id="3.40.50.10190">
    <property type="entry name" value="BRCT domain"/>
    <property type="match status" value="5"/>
</dbReference>
<feature type="region of interest" description="Disordered" evidence="2">
    <location>
        <begin position="1136"/>
        <end position="1190"/>
    </location>
</feature>
<name>V5F340_KALBG</name>
<evidence type="ECO:0000313" key="4">
    <source>
        <dbReference type="EMBL" id="EST09909.1"/>
    </source>
</evidence>
<dbReference type="PROSITE" id="PS50172">
    <property type="entry name" value="BRCT"/>
    <property type="match status" value="5"/>
</dbReference>
<feature type="domain" description="BRCT" evidence="3">
    <location>
        <begin position="76"/>
        <end position="148"/>
    </location>
</feature>
<dbReference type="PANTHER" id="PTHR13561">
    <property type="entry name" value="DNA REPLICATION REGULATOR DPB11-RELATED"/>
    <property type="match status" value="1"/>
</dbReference>
<feature type="region of interest" description="Disordered" evidence="2">
    <location>
        <begin position="825"/>
        <end position="851"/>
    </location>
</feature>
<feature type="region of interest" description="Disordered" evidence="2">
    <location>
        <begin position="691"/>
        <end position="724"/>
    </location>
</feature>
<dbReference type="GO" id="GO:0006270">
    <property type="term" value="P:DNA replication initiation"/>
    <property type="evidence" value="ECO:0007669"/>
    <property type="project" value="TreeGrafter"/>
</dbReference>